<dbReference type="Proteomes" id="UP000663879">
    <property type="component" value="Unassembled WGS sequence"/>
</dbReference>
<evidence type="ECO:0000313" key="3">
    <source>
        <dbReference type="Proteomes" id="UP000663879"/>
    </source>
</evidence>
<accession>A0A814KV18</accession>
<evidence type="ECO:0000313" key="2">
    <source>
        <dbReference type="EMBL" id="CAF1056453.1"/>
    </source>
</evidence>
<dbReference type="PANTHER" id="PTHR19446">
    <property type="entry name" value="REVERSE TRANSCRIPTASES"/>
    <property type="match status" value="1"/>
</dbReference>
<keyword evidence="3" id="KW-1185">Reference proteome</keyword>
<feature type="domain" description="Reverse transcriptase" evidence="1">
    <location>
        <begin position="194"/>
        <end position="464"/>
    </location>
</feature>
<dbReference type="OrthoDB" id="9902985at2759"/>
<name>A0A814KV18_9BILA</name>
<dbReference type="CDD" id="cd01650">
    <property type="entry name" value="RT_nLTR_like"/>
    <property type="match status" value="1"/>
</dbReference>
<reference evidence="2" key="1">
    <citation type="submission" date="2021-02" db="EMBL/GenBank/DDBJ databases">
        <authorList>
            <person name="Nowell W R."/>
        </authorList>
    </citation>
    <scope>NUCLEOTIDE SEQUENCE</scope>
    <source>
        <strain evidence="2">Ploen Becks lab</strain>
    </source>
</reference>
<dbReference type="InterPro" id="IPR043128">
    <property type="entry name" value="Rev_trsase/Diguanyl_cyclase"/>
</dbReference>
<evidence type="ECO:0000259" key="1">
    <source>
        <dbReference type="PROSITE" id="PS50878"/>
    </source>
</evidence>
<dbReference type="PROSITE" id="PS50878">
    <property type="entry name" value="RT_POL"/>
    <property type="match status" value="1"/>
</dbReference>
<dbReference type="SUPFAM" id="SSF56672">
    <property type="entry name" value="DNA/RNA polymerases"/>
    <property type="match status" value="1"/>
</dbReference>
<sequence length="489" mass="57915">MLNSVREVRKEVDEMSKENKKKVGNMKFKKWWNKNIQEIHNRVILCYIKYRESNFNLDLKRQYYEAKREFRNQKRLNLKLRRDKNLRLINNLFKNDRNSFWKKVRRMQRQKSSVDVDMDKLKSHYENIFTKRNKNDTYNDLFHERYVKEFIYQHQNTIFDYKIESQNMKKLIESLPNNKAVGINDEVFEVMINKQITPFIFNTSIIKPLIKNVKKSSSEIENLKPIAISDCFSNLFEAVLLEELNKEHHDHPKQFGFKKNSSCQHAVWTLKQAIEFRKRMKKNTVVCSLDASKAFDKVNRTILWRQLIERNIRPYLVVGLINYYNNSYMIINNKNLFSVSFKSIVGVKQGGKCSPKLFSIYLQTLLEIISNNDTGIKINSTKIDIIAYADDVLIISSSKYSLQKALDLVNKFGEDFEILFNPLQTFYIIFNPSCSNSQPEDIQLKLSGLNIQRADSLKYLGVELNEKNDDRKHIEHRIKSSRVALAKLK</sequence>
<dbReference type="AlphaFoldDB" id="A0A814KV18"/>
<proteinExistence type="predicted"/>
<protein>
    <recommendedName>
        <fullName evidence="1">Reverse transcriptase domain-containing protein</fullName>
    </recommendedName>
</protein>
<feature type="non-terminal residue" evidence="2">
    <location>
        <position position="489"/>
    </location>
</feature>
<dbReference type="EMBL" id="CAJNOC010005589">
    <property type="protein sequence ID" value="CAF1056453.1"/>
    <property type="molecule type" value="Genomic_DNA"/>
</dbReference>
<organism evidence="2 3">
    <name type="scientific">Brachionus calyciflorus</name>
    <dbReference type="NCBI Taxonomy" id="104777"/>
    <lineage>
        <taxon>Eukaryota</taxon>
        <taxon>Metazoa</taxon>
        <taxon>Spiralia</taxon>
        <taxon>Gnathifera</taxon>
        <taxon>Rotifera</taxon>
        <taxon>Eurotatoria</taxon>
        <taxon>Monogononta</taxon>
        <taxon>Pseudotrocha</taxon>
        <taxon>Ploima</taxon>
        <taxon>Brachionidae</taxon>
        <taxon>Brachionus</taxon>
    </lineage>
</organism>
<comment type="caution">
    <text evidence="2">The sequence shown here is derived from an EMBL/GenBank/DDBJ whole genome shotgun (WGS) entry which is preliminary data.</text>
</comment>
<dbReference type="InterPro" id="IPR000477">
    <property type="entry name" value="RT_dom"/>
</dbReference>
<dbReference type="Pfam" id="PF00078">
    <property type="entry name" value="RVT_1"/>
    <property type="match status" value="1"/>
</dbReference>
<gene>
    <name evidence="2" type="ORF">OXX778_LOCUS19076</name>
</gene>
<dbReference type="Gene3D" id="3.30.70.270">
    <property type="match status" value="1"/>
</dbReference>
<dbReference type="InterPro" id="IPR043502">
    <property type="entry name" value="DNA/RNA_pol_sf"/>
</dbReference>